<protein>
    <recommendedName>
        <fullName evidence="4">Secreted protein</fullName>
    </recommendedName>
</protein>
<organism evidence="2 3">
    <name type="scientific">Novosphingobium beihaiensis</name>
    <dbReference type="NCBI Taxonomy" id="2930389"/>
    <lineage>
        <taxon>Bacteria</taxon>
        <taxon>Pseudomonadati</taxon>
        <taxon>Pseudomonadota</taxon>
        <taxon>Alphaproteobacteria</taxon>
        <taxon>Sphingomonadales</taxon>
        <taxon>Sphingomonadaceae</taxon>
        <taxon>Novosphingobium</taxon>
    </lineage>
</organism>
<keyword evidence="3" id="KW-1185">Reference proteome</keyword>
<evidence type="ECO:0000313" key="2">
    <source>
        <dbReference type="EMBL" id="MCJ2187045.1"/>
    </source>
</evidence>
<evidence type="ECO:0000313" key="3">
    <source>
        <dbReference type="Proteomes" id="UP001202281"/>
    </source>
</evidence>
<evidence type="ECO:0000256" key="1">
    <source>
        <dbReference type="SAM" id="SignalP"/>
    </source>
</evidence>
<evidence type="ECO:0008006" key="4">
    <source>
        <dbReference type="Google" id="ProtNLM"/>
    </source>
</evidence>
<feature type="signal peptide" evidence="1">
    <location>
        <begin position="1"/>
        <end position="19"/>
    </location>
</feature>
<accession>A0ABT0BPR4</accession>
<reference evidence="2 3" key="1">
    <citation type="submission" date="2022-04" db="EMBL/GenBank/DDBJ databases">
        <title>Identification of a novel bacterium isolated from mangrove sediments.</title>
        <authorList>
            <person name="Pan X."/>
        </authorList>
    </citation>
    <scope>NUCLEOTIDE SEQUENCE [LARGE SCALE GENOMIC DNA]</scope>
    <source>
        <strain evidence="2 3">B2638</strain>
    </source>
</reference>
<dbReference type="Proteomes" id="UP001202281">
    <property type="component" value="Unassembled WGS sequence"/>
</dbReference>
<dbReference type="RefSeq" id="WP_243920174.1">
    <property type="nucleotide sequence ID" value="NZ_JALHLG010000009.1"/>
</dbReference>
<proteinExistence type="predicted"/>
<feature type="chain" id="PRO_5046741145" description="Secreted protein" evidence="1">
    <location>
        <begin position="20"/>
        <end position="178"/>
    </location>
</feature>
<comment type="caution">
    <text evidence="2">The sequence shown here is derived from an EMBL/GenBank/DDBJ whole genome shotgun (WGS) entry which is preliminary data.</text>
</comment>
<gene>
    <name evidence="2" type="ORF">MTR66_09485</name>
</gene>
<keyword evidence="1" id="KW-0732">Signal</keyword>
<name>A0ABT0BPR4_9SPHN</name>
<dbReference type="EMBL" id="JALHLG010000009">
    <property type="protein sequence ID" value="MCJ2187045.1"/>
    <property type="molecule type" value="Genomic_DNA"/>
</dbReference>
<sequence>MRLAAMLGAACLGAAGATAVPAGTVTALPPQVPSQCAASERVLYSCAFPRGTGSLCAGKTSVHYRFGPRGHPDIDLASRPDWSNVHTGFVRGQGSGHQSHVRLTTGRFHYVIFEGADGYLTEDPGRTYSGIAVLKGPQGEQELATLACPGRAVIALDDAWLSRHAAGEKDGGPFDIWY</sequence>